<keyword evidence="2" id="KW-1185">Reference proteome</keyword>
<evidence type="ECO:0000313" key="1">
    <source>
        <dbReference type="EMBL" id="RIA88311.1"/>
    </source>
</evidence>
<comment type="caution">
    <text evidence="1">The sequence shown here is derived from an EMBL/GenBank/DDBJ whole genome shotgun (WGS) entry which is preliminary data.</text>
</comment>
<name>A0A397SZH1_9GLOM</name>
<dbReference type="OrthoDB" id="2377383at2759"/>
<gene>
    <name evidence="1" type="ORF">C1645_826576</name>
</gene>
<sequence length="100" mass="11368">MVGKGGFEVHKDDVAIVAEAMHEFNRILSLTHYPSEEEINKLCLHIGLVNGSRIRLSKLMPVFDQSSLIYVYDDEVLKYRKCTSVSSLSKRNCLHGWDAN</sequence>
<dbReference type="Proteomes" id="UP000265703">
    <property type="component" value="Unassembled WGS sequence"/>
</dbReference>
<proteinExistence type="predicted"/>
<evidence type="ECO:0000313" key="2">
    <source>
        <dbReference type="Proteomes" id="UP000265703"/>
    </source>
</evidence>
<accession>A0A397SZH1</accession>
<reference evidence="1 2" key="1">
    <citation type="submission" date="2018-06" db="EMBL/GenBank/DDBJ databases">
        <title>Comparative genomics reveals the genomic features of Rhizophagus irregularis, R. cerebriforme, R. diaphanum and Gigaspora rosea, and their symbiotic lifestyle signature.</title>
        <authorList>
            <person name="Morin E."/>
            <person name="San Clemente H."/>
            <person name="Chen E.C.H."/>
            <person name="De La Providencia I."/>
            <person name="Hainaut M."/>
            <person name="Kuo A."/>
            <person name="Kohler A."/>
            <person name="Murat C."/>
            <person name="Tang N."/>
            <person name="Roy S."/>
            <person name="Loubradou J."/>
            <person name="Henrissat B."/>
            <person name="Grigoriev I.V."/>
            <person name="Corradi N."/>
            <person name="Roux C."/>
            <person name="Martin F.M."/>
        </authorList>
    </citation>
    <scope>NUCLEOTIDE SEQUENCE [LARGE SCALE GENOMIC DNA]</scope>
    <source>
        <strain evidence="1 2">DAOM 227022</strain>
    </source>
</reference>
<protein>
    <submittedName>
        <fullName evidence="1">Uncharacterized protein</fullName>
    </submittedName>
</protein>
<dbReference type="EMBL" id="QKYT01000270">
    <property type="protein sequence ID" value="RIA88311.1"/>
    <property type="molecule type" value="Genomic_DNA"/>
</dbReference>
<organism evidence="1 2">
    <name type="scientific">Glomus cerebriforme</name>
    <dbReference type="NCBI Taxonomy" id="658196"/>
    <lineage>
        <taxon>Eukaryota</taxon>
        <taxon>Fungi</taxon>
        <taxon>Fungi incertae sedis</taxon>
        <taxon>Mucoromycota</taxon>
        <taxon>Glomeromycotina</taxon>
        <taxon>Glomeromycetes</taxon>
        <taxon>Glomerales</taxon>
        <taxon>Glomeraceae</taxon>
        <taxon>Glomus</taxon>
    </lineage>
</organism>
<dbReference type="AlphaFoldDB" id="A0A397SZH1"/>